<dbReference type="SUPFAM" id="SSF53335">
    <property type="entry name" value="S-adenosyl-L-methionine-dependent methyltransferases"/>
    <property type="match status" value="1"/>
</dbReference>
<dbReference type="Gene3D" id="3.10.50.40">
    <property type="match status" value="1"/>
</dbReference>
<protein>
    <recommendedName>
        <fullName evidence="3">Methyltransferase type 11 domain-containing protein</fullName>
    </recommendedName>
</protein>
<dbReference type="InterPro" id="IPR046357">
    <property type="entry name" value="PPIase_dom_sf"/>
</dbReference>
<gene>
    <name evidence="1" type="ORF">BerOc1_00389</name>
</gene>
<dbReference type="EMBL" id="LKAQ01000001">
    <property type="protein sequence ID" value="OIQ51923.1"/>
    <property type="molecule type" value="Genomic_DNA"/>
</dbReference>
<keyword evidence="2" id="KW-1185">Reference proteome</keyword>
<dbReference type="InterPro" id="IPR029063">
    <property type="entry name" value="SAM-dependent_MTases_sf"/>
</dbReference>
<proteinExistence type="predicted"/>
<dbReference type="Proteomes" id="UP000181901">
    <property type="component" value="Unassembled WGS sequence"/>
</dbReference>
<evidence type="ECO:0000313" key="1">
    <source>
        <dbReference type="EMBL" id="OIQ51923.1"/>
    </source>
</evidence>
<organism evidence="1 2">
    <name type="scientific">Pseudodesulfovibrio hydrargyri</name>
    <dbReference type="NCBI Taxonomy" id="2125990"/>
    <lineage>
        <taxon>Bacteria</taxon>
        <taxon>Pseudomonadati</taxon>
        <taxon>Thermodesulfobacteriota</taxon>
        <taxon>Desulfovibrionia</taxon>
        <taxon>Desulfovibrionales</taxon>
        <taxon>Desulfovibrionaceae</taxon>
    </lineage>
</organism>
<evidence type="ECO:0000313" key="2">
    <source>
        <dbReference type="Proteomes" id="UP000181901"/>
    </source>
</evidence>
<sequence length="356" mass="40797">MTVFNDNAIGALEFTVTWERDGERHEEWFLGRKVNPVNDIFPRGMRQALEDKQAGESVAFTYEPRLCIPRRKDNLILRLTRDRLRRKTVSGDPIIPRLGRFYPQGHIDGLLDVYPDTLTPFRLIDLDDETFTADRNHPLADVPVTIEAKVQYLEERDTGTYGSLTHWREATCDWGPGMQAMLDGEPPDFFHPAFFDRTTDLGEDFRPPAPDAAALRNYRRLLARFVRPGMRVLDLSPDSERPTGKYDAAACLCALEYMDRPVDILRYIDHFLTPGAPVVLAFTHAFDPERAIRGWSELHPFERMGLALEYLRMAGVTQGLGTVSMRNDWRDRDDPAFLETRGVSDPLFLAYGHKPE</sequence>
<reference evidence="1 2" key="1">
    <citation type="submission" date="2015-09" db="EMBL/GenBank/DDBJ databases">
        <title>Genome of Desulfovibrio dechloracetivorans BerOc1, a mercury methylating strain isolated from highly hydrocarbons and metals contaminated coastal sediments.</title>
        <authorList>
            <person name="Goni Urriza M."/>
            <person name="Gassie C."/>
            <person name="Bouchez O."/>
            <person name="Klopp C."/>
            <person name="Ranchou-Peyruse A."/>
            <person name="Remy G."/>
        </authorList>
    </citation>
    <scope>NUCLEOTIDE SEQUENCE [LARGE SCALE GENOMIC DNA]</scope>
    <source>
        <strain evidence="1 2">BerOc1</strain>
    </source>
</reference>
<evidence type="ECO:0008006" key="3">
    <source>
        <dbReference type="Google" id="ProtNLM"/>
    </source>
</evidence>
<dbReference type="RefSeq" id="WP_129586465.1">
    <property type="nucleotide sequence ID" value="NZ_LKAQ01000001.1"/>
</dbReference>
<dbReference type="OrthoDB" id="529208at2"/>
<accession>A0A1J5N8G7</accession>
<dbReference type="AlphaFoldDB" id="A0A1J5N8G7"/>
<comment type="caution">
    <text evidence="1">The sequence shown here is derived from an EMBL/GenBank/DDBJ whole genome shotgun (WGS) entry which is preliminary data.</text>
</comment>
<name>A0A1J5N8G7_9BACT</name>
<dbReference type="GO" id="GO:0003755">
    <property type="term" value="F:peptidyl-prolyl cis-trans isomerase activity"/>
    <property type="evidence" value="ECO:0007669"/>
    <property type="project" value="InterPro"/>
</dbReference>